<dbReference type="GO" id="GO:0052689">
    <property type="term" value="F:carboxylic ester hydrolase activity"/>
    <property type="evidence" value="ECO:0007669"/>
    <property type="project" value="UniProtKB-KW"/>
</dbReference>
<dbReference type="STRING" id="34508.A0A4U5NIE5"/>
<dbReference type="InterPro" id="IPR019819">
    <property type="entry name" value="Carboxylesterase_B_CS"/>
</dbReference>
<comment type="similarity">
    <text evidence="1 4">Belongs to the type-B carboxylesterase/lipase family.</text>
</comment>
<evidence type="ECO:0000256" key="1">
    <source>
        <dbReference type="ARBA" id="ARBA00005964"/>
    </source>
</evidence>
<dbReference type="PANTHER" id="PTHR11559">
    <property type="entry name" value="CARBOXYLESTERASE"/>
    <property type="match status" value="1"/>
</dbReference>
<keyword evidence="3 4" id="KW-0378">Hydrolase</keyword>
<evidence type="ECO:0000256" key="3">
    <source>
        <dbReference type="ARBA" id="ARBA00022801"/>
    </source>
</evidence>
<dbReference type="EMBL" id="AZBU02000004">
    <property type="protein sequence ID" value="TKR82493.1"/>
    <property type="molecule type" value="Genomic_DNA"/>
</dbReference>
<keyword evidence="4" id="KW-0732">Signal</keyword>
<protein>
    <recommendedName>
        <fullName evidence="4">Carboxylic ester hydrolase</fullName>
        <ecNumber evidence="4">3.1.1.-</ecNumber>
    </recommendedName>
</protein>
<keyword evidence="2" id="KW-0719">Serine esterase</keyword>
<feature type="chain" id="PRO_5021042022" description="Carboxylic ester hydrolase" evidence="4">
    <location>
        <begin position="18"/>
        <end position="540"/>
    </location>
</feature>
<name>A0A4U5NIE5_STECR</name>
<dbReference type="PROSITE" id="PS00122">
    <property type="entry name" value="CARBOXYLESTERASE_B_1"/>
    <property type="match status" value="1"/>
</dbReference>
<dbReference type="Pfam" id="PF00135">
    <property type="entry name" value="COesterase"/>
    <property type="match status" value="1"/>
</dbReference>
<evidence type="ECO:0000313" key="7">
    <source>
        <dbReference type="Proteomes" id="UP000298663"/>
    </source>
</evidence>
<dbReference type="InterPro" id="IPR029058">
    <property type="entry name" value="AB_hydrolase_fold"/>
</dbReference>
<dbReference type="Gene3D" id="3.40.50.1820">
    <property type="entry name" value="alpha/beta hydrolase"/>
    <property type="match status" value="1"/>
</dbReference>
<evidence type="ECO:0000256" key="2">
    <source>
        <dbReference type="ARBA" id="ARBA00022487"/>
    </source>
</evidence>
<reference evidence="6 7" key="2">
    <citation type="journal article" date="2019" name="G3 (Bethesda)">
        <title>Hybrid Assembly of the Genome of the Entomopathogenic Nematode Steinernema carpocapsae Identifies the X-Chromosome.</title>
        <authorList>
            <person name="Serra L."/>
            <person name="Macchietto M."/>
            <person name="Macias-Munoz A."/>
            <person name="McGill C.J."/>
            <person name="Rodriguez I.M."/>
            <person name="Rodriguez B."/>
            <person name="Murad R."/>
            <person name="Mortazavi A."/>
        </authorList>
    </citation>
    <scope>NUCLEOTIDE SEQUENCE [LARGE SCALE GENOMIC DNA]</scope>
    <source>
        <strain evidence="6 7">ALL</strain>
    </source>
</reference>
<evidence type="ECO:0000256" key="4">
    <source>
        <dbReference type="RuleBase" id="RU361235"/>
    </source>
</evidence>
<keyword evidence="7" id="KW-1185">Reference proteome</keyword>
<comment type="caution">
    <text evidence="6">The sequence shown here is derived from an EMBL/GenBank/DDBJ whole genome shotgun (WGS) entry which is preliminary data.</text>
</comment>
<feature type="signal peptide" evidence="4">
    <location>
        <begin position="1"/>
        <end position="17"/>
    </location>
</feature>
<dbReference type="SUPFAM" id="SSF53474">
    <property type="entry name" value="alpha/beta-Hydrolases"/>
    <property type="match status" value="1"/>
</dbReference>
<dbReference type="OrthoDB" id="6846267at2759"/>
<organism evidence="6 7">
    <name type="scientific">Steinernema carpocapsae</name>
    <name type="common">Entomopathogenic nematode</name>
    <dbReference type="NCBI Taxonomy" id="34508"/>
    <lineage>
        <taxon>Eukaryota</taxon>
        <taxon>Metazoa</taxon>
        <taxon>Ecdysozoa</taxon>
        <taxon>Nematoda</taxon>
        <taxon>Chromadorea</taxon>
        <taxon>Rhabditida</taxon>
        <taxon>Tylenchina</taxon>
        <taxon>Panagrolaimomorpha</taxon>
        <taxon>Strongyloidoidea</taxon>
        <taxon>Steinernematidae</taxon>
        <taxon>Steinernema</taxon>
    </lineage>
</organism>
<dbReference type="Proteomes" id="UP000298663">
    <property type="component" value="Unassembled WGS sequence"/>
</dbReference>
<proteinExistence type="inferred from homology"/>
<dbReference type="PROSITE" id="PS00941">
    <property type="entry name" value="CARBOXYLESTERASE_B_2"/>
    <property type="match status" value="1"/>
</dbReference>
<dbReference type="InterPro" id="IPR019826">
    <property type="entry name" value="Carboxylesterase_B_AS"/>
</dbReference>
<sequence length="540" mass="59739">MLHLIFVVLPLLSLGDPADIRGHCVAPPGPVVRTPLGDVEGLRYEDINVFLGIRYATAERFHKPEPVQRWNTTYPACAYGLACHVFTDFPYKDRTSDDCLFLNIFAPSTPSFDPSGYPVLVFIHGGGFAFGLVSSYPYEIISENFAKRGVIFVTLNYRVGPFGFFATGNSEAPGNNGLWDQTAALQFVKRVIGSFGGNSGRITVAGHSAGSICLTALTLSTHSRDLFQQAIMMSGSLFSSSILSDRVVNQSAMVARRLGCDRGFNVSATLACLRNISGESYNPIYSQLSPLTEELIGSRFGPHLDGVFLSADLRKLLETAVPKPTIMGITDMEAGLFVMIPGSFPVSIPKSERNSYDGKKLEKLLLKYYGSPPQLHQLVKEFYIDRTAGNMTRNSTSYLTILTKLASDVTFVVPVLQEADSKKRAGWPMFLYLQEGVDTEHEDFSVWGTFHNTEIQHLLHRVAESDYEKSLLEGFISFVKTGRPAVKGTPWKPTSASNPGRHFIFGAQNRMAKEDLMKDTAELWLQKIPYEMRKLAVPLI</sequence>
<dbReference type="InterPro" id="IPR050309">
    <property type="entry name" value="Type-B_Carboxylest/Lipase"/>
</dbReference>
<dbReference type="EC" id="3.1.1.-" evidence="4"/>
<gene>
    <name evidence="6" type="ORF">L596_016213</name>
</gene>
<reference evidence="6 7" key="1">
    <citation type="journal article" date="2015" name="Genome Biol.">
        <title>Comparative genomics of Steinernema reveals deeply conserved gene regulatory networks.</title>
        <authorList>
            <person name="Dillman A.R."/>
            <person name="Macchietto M."/>
            <person name="Porter C.F."/>
            <person name="Rogers A."/>
            <person name="Williams B."/>
            <person name="Antoshechkin I."/>
            <person name="Lee M.M."/>
            <person name="Goodwin Z."/>
            <person name="Lu X."/>
            <person name="Lewis E.E."/>
            <person name="Goodrich-Blair H."/>
            <person name="Stock S.P."/>
            <person name="Adams B.J."/>
            <person name="Sternberg P.W."/>
            <person name="Mortazavi A."/>
        </authorList>
    </citation>
    <scope>NUCLEOTIDE SEQUENCE [LARGE SCALE GENOMIC DNA]</scope>
    <source>
        <strain evidence="6 7">ALL</strain>
    </source>
</reference>
<feature type="domain" description="Carboxylesterase type B" evidence="5">
    <location>
        <begin position="30"/>
        <end position="519"/>
    </location>
</feature>
<dbReference type="InterPro" id="IPR002018">
    <property type="entry name" value="CarbesteraseB"/>
</dbReference>
<evidence type="ECO:0000259" key="5">
    <source>
        <dbReference type="Pfam" id="PF00135"/>
    </source>
</evidence>
<dbReference type="AlphaFoldDB" id="A0A4U5NIE5"/>
<evidence type="ECO:0000313" key="6">
    <source>
        <dbReference type="EMBL" id="TKR82493.1"/>
    </source>
</evidence>
<accession>A0A4U5NIE5</accession>